<dbReference type="CDD" id="cd00448">
    <property type="entry name" value="YjgF_YER057c_UK114_family"/>
    <property type="match status" value="1"/>
</dbReference>
<dbReference type="EMBL" id="JAKMXF010000033">
    <property type="protein sequence ID" value="KAI6660400.1"/>
    <property type="molecule type" value="Genomic_DNA"/>
</dbReference>
<dbReference type="InterPro" id="IPR035959">
    <property type="entry name" value="RutC-like_sf"/>
</dbReference>
<dbReference type="GO" id="GO:0005739">
    <property type="term" value="C:mitochondrion"/>
    <property type="evidence" value="ECO:0007669"/>
    <property type="project" value="TreeGrafter"/>
</dbReference>
<evidence type="ECO:0000313" key="2">
    <source>
        <dbReference type="EMBL" id="KAI6660400.1"/>
    </source>
</evidence>
<dbReference type="GO" id="GO:0019239">
    <property type="term" value="F:deaminase activity"/>
    <property type="evidence" value="ECO:0007669"/>
    <property type="project" value="TreeGrafter"/>
</dbReference>
<dbReference type="PANTHER" id="PTHR11803">
    <property type="entry name" value="2-IMINOBUTANOATE/2-IMINOPROPANOATE DEAMINASE RIDA"/>
    <property type="match status" value="1"/>
</dbReference>
<dbReference type="AlphaFoldDB" id="A0AAV7KI62"/>
<dbReference type="Gene3D" id="3.30.1330.40">
    <property type="entry name" value="RutC-like"/>
    <property type="match status" value="1"/>
</dbReference>
<sequence>MAAIQKTIRHVVSTTKTAQPLAPYSKGIRVDKTLYVSGQIGLDPKTGEFSGEDVESQAKQCMVNLGSVLEAGGSSFDKVVKTTVMMADIADYGKINDIYATYFPNIKPARSAYAVAALPKNAKVEIEAIAIVGDMADE</sequence>
<evidence type="ECO:0000256" key="1">
    <source>
        <dbReference type="ARBA" id="ARBA00010552"/>
    </source>
</evidence>
<comment type="similarity">
    <text evidence="1">Belongs to the RutC family.</text>
</comment>
<gene>
    <name evidence="2" type="ORF">LOD99_13986</name>
</gene>
<dbReference type="PROSITE" id="PS01094">
    <property type="entry name" value="UPF0076"/>
    <property type="match status" value="1"/>
</dbReference>
<dbReference type="InterPro" id="IPR019897">
    <property type="entry name" value="RidA_CS"/>
</dbReference>
<comment type="caution">
    <text evidence="2">The sequence shown here is derived from an EMBL/GenBank/DDBJ whole genome shotgun (WGS) entry which is preliminary data.</text>
</comment>
<keyword evidence="3" id="KW-1185">Reference proteome</keyword>
<evidence type="ECO:0000313" key="3">
    <source>
        <dbReference type="Proteomes" id="UP001165289"/>
    </source>
</evidence>
<dbReference type="NCBIfam" id="TIGR00004">
    <property type="entry name" value="Rid family detoxifying hydrolase"/>
    <property type="match status" value="1"/>
</dbReference>
<organism evidence="2 3">
    <name type="scientific">Oopsacas minuta</name>
    <dbReference type="NCBI Taxonomy" id="111878"/>
    <lineage>
        <taxon>Eukaryota</taxon>
        <taxon>Metazoa</taxon>
        <taxon>Porifera</taxon>
        <taxon>Hexactinellida</taxon>
        <taxon>Hexasterophora</taxon>
        <taxon>Lyssacinosida</taxon>
        <taxon>Leucopsacidae</taxon>
        <taxon>Oopsacas</taxon>
    </lineage>
</organism>
<reference evidence="2 3" key="1">
    <citation type="journal article" date="2023" name="BMC Biol.">
        <title>The compact genome of the sponge Oopsacas minuta (Hexactinellida) is lacking key metazoan core genes.</title>
        <authorList>
            <person name="Santini S."/>
            <person name="Schenkelaars Q."/>
            <person name="Jourda C."/>
            <person name="Duchesne M."/>
            <person name="Belahbib H."/>
            <person name="Rocher C."/>
            <person name="Selva M."/>
            <person name="Riesgo A."/>
            <person name="Vervoort M."/>
            <person name="Leys S.P."/>
            <person name="Kodjabachian L."/>
            <person name="Le Bivic A."/>
            <person name="Borchiellini C."/>
            <person name="Claverie J.M."/>
            <person name="Renard E."/>
        </authorList>
    </citation>
    <scope>NUCLEOTIDE SEQUENCE [LARGE SCALE GENOMIC DNA]</scope>
    <source>
        <strain evidence="2">SPO-2</strain>
    </source>
</reference>
<dbReference type="InterPro" id="IPR006175">
    <property type="entry name" value="YjgF/YER057c/UK114"/>
</dbReference>
<dbReference type="Proteomes" id="UP001165289">
    <property type="component" value="Unassembled WGS sequence"/>
</dbReference>
<accession>A0AAV7KI62</accession>
<dbReference type="Pfam" id="PF01042">
    <property type="entry name" value="Ribonuc_L-PSP"/>
    <property type="match status" value="1"/>
</dbReference>
<dbReference type="InterPro" id="IPR006056">
    <property type="entry name" value="RidA"/>
</dbReference>
<name>A0AAV7KI62_9METZ</name>
<dbReference type="SUPFAM" id="SSF55298">
    <property type="entry name" value="YjgF-like"/>
    <property type="match status" value="1"/>
</dbReference>
<dbReference type="PANTHER" id="PTHR11803:SF39">
    <property type="entry name" value="2-IMINOBUTANOATE_2-IMINOPROPANOATE DEAMINASE"/>
    <property type="match status" value="1"/>
</dbReference>
<dbReference type="GO" id="GO:0005829">
    <property type="term" value="C:cytosol"/>
    <property type="evidence" value="ECO:0007669"/>
    <property type="project" value="TreeGrafter"/>
</dbReference>
<protein>
    <submittedName>
        <fullName evidence="2">Uncharacterized protein</fullName>
    </submittedName>
</protein>
<dbReference type="FunFam" id="3.30.1330.40:FF:000001">
    <property type="entry name" value="L-PSP family endoribonuclease"/>
    <property type="match status" value="1"/>
</dbReference>
<proteinExistence type="inferred from homology"/>